<evidence type="ECO:0000313" key="2">
    <source>
        <dbReference type="EMBL" id="TKW35644.1"/>
    </source>
</evidence>
<reference evidence="2" key="1">
    <citation type="submission" date="2019-03" db="EMBL/GenBank/DDBJ databases">
        <title>WGS assembly of Setaria viridis.</title>
        <authorList>
            <person name="Huang P."/>
            <person name="Jenkins J."/>
            <person name="Grimwood J."/>
            <person name="Barry K."/>
            <person name="Healey A."/>
            <person name="Mamidi S."/>
            <person name="Sreedasyam A."/>
            <person name="Shu S."/>
            <person name="Feldman M."/>
            <person name="Wu J."/>
            <person name="Yu Y."/>
            <person name="Chen C."/>
            <person name="Johnson J."/>
            <person name="Rokhsar D."/>
            <person name="Baxter I."/>
            <person name="Schmutz J."/>
            <person name="Brutnell T."/>
            <person name="Kellogg E."/>
        </authorList>
    </citation>
    <scope>NUCLEOTIDE SEQUENCE [LARGE SCALE GENOMIC DNA]</scope>
</reference>
<organism evidence="2 3">
    <name type="scientific">Setaria viridis</name>
    <name type="common">Green bristlegrass</name>
    <name type="synonym">Setaria italica subsp. viridis</name>
    <dbReference type="NCBI Taxonomy" id="4556"/>
    <lineage>
        <taxon>Eukaryota</taxon>
        <taxon>Viridiplantae</taxon>
        <taxon>Streptophyta</taxon>
        <taxon>Embryophyta</taxon>
        <taxon>Tracheophyta</taxon>
        <taxon>Spermatophyta</taxon>
        <taxon>Magnoliopsida</taxon>
        <taxon>Liliopsida</taxon>
        <taxon>Poales</taxon>
        <taxon>Poaceae</taxon>
        <taxon>PACMAD clade</taxon>
        <taxon>Panicoideae</taxon>
        <taxon>Panicodae</taxon>
        <taxon>Paniceae</taxon>
        <taxon>Cenchrinae</taxon>
        <taxon>Setaria</taxon>
    </lineage>
</organism>
<accession>A0A4U6W2C4</accession>
<dbReference type="EMBL" id="CM016553">
    <property type="protein sequence ID" value="TKW35644.1"/>
    <property type="molecule type" value="Genomic_DNA"/>
</dbReference>
<dbReference type="Gramene" id="TKW35644">
    <property type="protein sequence ID" value="TKW35644"/>
    <property type="gene ID" value="SEVIR_2G388632v2"/>
</dbReference>
<evidence type="ECO:0000256" key="1">
    <source>
        <dbReference type="SAM" id="Phobius"/>
    </source>
</evidence>
<proteinExistence type="predicted"/>
<gene>
    <name evidence="2" type="ORF">SEVIR_2G388632v2</name>
</gene>
<sequence length="69" mass="7938">MDSLLFLAVGGFFGADVLAERWIRWVMYISPSSRVVLVRLWLDFLLVKISSVSFCPFQSFFTITFVRGV</sequence>
<protein>
    <submittedName>
        <fullName evidence="2">Uncharacterized protein</fullName>
    </submittedName>
</protein>
<name>A0A4U6W2C4_SETVI</name>
<feature type="transmembrane region" description="Helical" evidence="1">
    <location>
        <begin position="43"/>
        <end position="66"/>
    </location>
</feature>
<dbReference type="AlphaFoldDB" id="A0A4U6W2C4"/>
<keyword evidence="1" id="KW-0472">Membrane</keyword>
<keyword evidence="3" id="KW-1185">Reference proteome</keyword>
<evidence type="ECO:0000313" key="3">
    <source>
        <dbReference type="Proteomes" id="UP000298652"/>
    </source>
</evidence>
<dbReference type="Proteomes" id="UP000298652">
    <property type="component" value="Chromosome 2"/>
</dbReference>
<keyword evidence="1" id="KW-1133">Transmembrane helix</keyword>
<keyword evidence="1" id="KW-0812">Transmembrane</keyword>